<evidence type="ECO:0000313" key="4">
    <source>
        <dbReference type="Proteomes" id="UP001168823"/>
    </source>
</evidence>
<dbReference type="Pfam" id="PF02720">
    <property type="entry name" value="DUF222"/>
    <property type="match status" value="2"/>
</dbReference>
<feature type="domain" description="DUF222" evidence="2">
    <location>
        <begin position="17"/>
        <end position="240"/>
    </location>
</feature>
<evidence type="ECO:0000259" key="2">
    <source>
        <dbReference type="Pfam" id="PF02720"/>
    </source>
</evidence>
<proteinExistence type="predicted"/>
<dbReference type="Proteomes" id="UP001168823">
    <property type="component" value="Unassembled WGS sequence"/>
</dbReference>
<protein>
    <submittedName>
        <fullName evidence="3">DUF222 domain-containing protein</fullName>
    </submittedName>
</protein>
<comment type="caution">
    <text evidence="3">The sequence shown here is derived from an EMBL/GenBank/DDBJ whole genome shotgun (WGS) entry which is preliminary data.</text>
</comment>
<organism evidence="3 4">
    <name type="scientific">Mycolicibacterium arseniciresistens</name>
    <dbReference type="NCBI Taxonomy" id="3062257"/>
    <lineage>
        <taxon>Bacteria</taxon>
        <taxon>Bacillati</taxon>
        <taxon>Actinomycetota</taxon>
        <taxon>Actinomycetes</taxon>
        <taxon>Mycobacteriales</taxon>
        <taxon>Mycobacteriaceae</taxon>
        <taxon>Mycolicibacterium</taxon>
    </lineage>
</organism>
<feature type="compositionally biased region" description="Polar residues" evidence="1">
    <location>
        <begin position="271"/>
        <end position="280"/>
    </location>
</feature>
<reference evidence="3" key="1">
    <citation type="submission" date="2023-07" db="EMBL/GenBank/DDBJ databases">
        <title>Mycolicibacterium sp. nov., a novel bacterial species.</title>
        <authorList>
            <person name="Cao Y."/>
        </authorList>
    </citation>
    <scope>NUCLEOTIDE SEQUENCE</scope>
    <source>
        <strain evidence="3">KC 300</strain>
    </source>
</reference>
<feature type="non-terminal residue" evidence="3">
    <location>
        <position position="387"/>
    </location>
</feature>
<feature type="domain" description="DUF222" evidence="2">
    <location>
        <begin position="300"/>
        <end position="383"/>
    </location>
</feature>
<gene>
    <name evidence="3" type="ORF">Q2100_28265</name>
</gene>
<dbReference type="RefSeq" id="WP_302916707.1">
    <property type="nucleotide sequence ID" value="NZ_JAUMSQ010000361.1"/>
</dbReference>
<evidence type="ECO:0000256" key="1">
    <source>
        <dbReference type="SAM" id="MobiDB-lite"/>
    </source>
</evidence>
<accession>A0ABT8UPF1</accession>
<sequence length="387" mass="41099">MFESASTGEVVAVITDAYREESRLVGRRLAAIAELLGRRTWEAEAEDPDCGYMIVTGLQRTSAEVAAAMNLSAAAASVLVSQADALDSRLPKVAAVLARGDIDWRTVQIIVSRSELVSDRRIIAALDTQLAERISRWQSWSRKRVIDAVDAAVRTLDRDAVKERERAEDRRRMDVIAVGDGTAKVDGVVDAETAVIFDRTLGELATAVCREDPRTLAQRRADAVAAMAQGQPLACRCEACATRPVTPAAGGPAPAPAADDMGDKITADNAADTSGVQTAADTGEVEACATPSAPSPPSAPPPPAPTPSGTRFVINVIADQSTVLGTGNRPGYLEGFGVIDADLVRQLAQGATLRLLNPPMVTAEQALRYQPTAAVERFVRMRDLTCR</sequence>
<feature type="compositionally biased region" description="Low complexity" evidence="1">
    <location>
        <begin position="247"/>
        <end position="258"/>
    </location>
</feature>
<dbReference type="EMBL" id="JAUMSQ010000361">
    <property type="protein sequence ID" value="MDO3639669.1"/>
    <property type="molecule type" value="Genomic_DNA"/>
</dbReference>
<feature type="compositionally biased region" description="Pro residues" evidence="1">
    <location>
        <begin position="293"/>
        <end position="306"/>
    </location>
</feature>
<keyword evidence="4" id="KW-1185">Reference proteome</keyword>
<feature type="region of interest" description="Disordered" evidence="1">
    <location>
        <begin position="247"/>
        <end position="310"/>
    </location>
</feature>
<name>A0ABT8UPF1_9MYCO</name>
<dbReference type="InterPro" id="IPR003870">
    <property type="entry name" value="DUF222"/>
</dbReference>
<evidence type="ECO:0000313" key="3">
    <source>
        <dbReference type="EMBL" id="MDO3639669.1"/>
    </source>
</evidence>